<comment type="caution">
    <text evidence="9">The sequence shown here is derived from an EMBL/GenBank/DDBJ whole genome shotgun (WGS) entry which is preliminary data.</text>
</comment>
<dbReference type="PANTHER" id="PTHR33602:SF1">
    <property type="entry name" value="REGULATORY PROTEIN RECX FAMILY PROTEIN"/>
    <property type="match status" value="1"/>
</dbReference>
<proteinExistence type="inferred from homology"/>
<accession>A0A3M0GCS8</accession>
<feature type="domain" description="RecX third three-helical" evidence="7">
    <location>
        <begin position="104"/>
        <end position="149"/>
    </location>
</feature>
<dbReference type="OrthoDB" id="5244465at2"/>
<dbReference type="InterPro" id="IPR053926">
    <property type="entry name" value="RecX_HTH_1st"/>
</dbReference>
<dbReference type="Gene3D" id="1.10.10.10">
    <property type="entry name" value="Winged helix-like DNA-binding domain superfamily/Winged helix DNA-binding domain"/>
    <property type="match status" value="3"/>
</dbReference>
<keyword evidence="4 5" id="KW-0963">Cytoplasm</keyword>
<dbReference type="GO" id="GO:0005737">
    <property type="term" value="C:cytoplasm"/>
    <property type="evidence" value="ECO:0007669"/>
    <property type="project" value="UniProtKB-SubCell"/>
</dbReference>
<dbReference type="Pfam" id="PF21981">
    <property type="entry name" value="RecX_HTH3"/>
    <property type="match status" value="1"/>
</dbReference>
<evidence type="ECO:0000313" key="10">
    <source>
        <dbReference type="Proteomes" id="UP000275256"/>
    </source>
</evidence>
<dbReference type="InterPro" id="IPR036388">
    <property type="entry name" value="WH-like_DNA-bd_sf"/>
</dbReference>
<dbReference type="RefSeq" id="WP_121902047.1">
    <property type="nucleotide sequence ID" value="NZ_REFW01000003.1"/>
</dbReference>
<dbReference type="Pfam" id="PF21982">
    <property type="entry name" value="RecX_HTH1"/>
    <property type="match status" value="1"/>
</dbReference>
<comment type="subcellular location">
    <subcellularLocation>
        <location evidence="1 5">Cytoplasm</location>
    </subcellularLocation>
</comment>
<evidence type="ECO:0000256" key="2">
    <source>
        <dbReference type="ARBA" id="ARBA00009695"/>
    </source>
</evidence>
<evidence type="ECO:0000313" key="9">
    <source>
        <dbReference type="EMBL" id="RMB58929.1"/>
    </source>
</evidence>
<dbReference type="Proteomes" id="UP000275256">
    <property type="component" value="Unassembled WGS sequence"/>
</dbReference>
<dbReference type="InterPro" id="IPR053924">
    <property type="entry name" value="RecX_HTH_2nd"/>
</dbReference>
<evidence type="ECO:0000256" key="1">
    <source>
        <dbReference type="ARBA" id="ARBA00004496"/>
    </source>
</evidence>
<dbReference type="AlphaFoldDB" id="A0A3M0GCS8"/>
<dbReference type="EMBL" id="REFW01000003">
    <property type="protein sequence ID" value="RMB58929.1"/>
    <property type="molecule type" value="Genomic_DNA"/>
</dbReference>
<comment type="similarity">
    <text evidence="2 5">Belongs to the RecX family.</text>
</comment>
<feature type="domain" description="RecX first three-helical" evidence="8">
    <location>
        <begin position="10"/>
        <end position="48"/>
    </location>
</feature>
<dbReference type="PANTHER" id="PTHR33602">
    <property type="entry name" value="REGULATORY PROTEIN RECX FAMILY PROTEIN"/>
    <property type="match status" value="1"/>
</dbReference>
<evidence type="ECO:0000256" key="3">
    <source>
        <dbReference type="ARBA" id="ARBA00018111"/>
    </source>
</evidence>
<evidence type="ECO:0000256" key="5">
    <source>
        <dbReference type="HAMAP-Rule" id="MF_01114"/>
    </source>
</evidence>
<sequence>MGRDEQIEFARRIALNLLEARSRSAEELRRAMARKHVPEDIVEELLGRFESVGLVDDEAFATALVNTRTKVARRGSRRIRMELREKGVPEDVADGALAAMDPADEWAAATAFAAKKVRSMQGLEFAVAKRRLYGALARRGFGSDMVRDVTDEALRGLHGTDGLGEDNAGADNG</sequence>
<dbReference type="HAMAP" id="MF_01114">
    <property type="entry name" value="RecX"/>
    <property type="match status" value="1"/>
</dbReference>
<feature type="domain" description="RecX second three-helical" evidence="6">
    <location>
        <begin position="56"/>
        <end position="97"/>
    </location>
</feature>
<dbReference type="InterPro" id="IPR003783">
    <property type="entry name" value="Regulatory_RecX"/>
</dbReference>
<evidence type="ECO:0000259" key="7">
    <source>
        <dbReference type="Pfam" id="PF21981"/>
    </source>
</evidence>
<evidence type="ECO:0000259" key="6">
    <source>
        <dbReference type="Pfam" id="PF02631"/>
    </source>
</evidence>
<reference evidence="9 10" key="1">
    <citation type="submission" date="2018-10" db="EMBL/GenBank/DDBJ databases">
        <title>Tessaracoccus antarcticuss sp. nov., isolated from sediment.</title>
        <authorList>
            <person name="Zhou L.Y."/>
            <person name="Du Z.J."/>
        </authorList>
    </citation>
    <scope>NUCLEOTIDE SEQUENCE [LARGE SCALE GENOMIC DNA]</scope>
    <source>
        <strain evidence="9 10">JDX10</strain>
    </source>
</reference>
<name>A0A3M0GCS8_9ACTN</name>
<gene>
    <name evidence="5" type="primary">recX</name>
    <name evidence="9" type="ORF">EAX62_12530</name>
</gene>
<protein>
    <recommendedName>
        <fullName evidence="3 5">Regulatory protein RecX</fullName>
    </recommendedName>
</protein>
<keyword evidence="10" id="KW-1185">Reference proteome</keyword>
<dbReference type="GO" id="GO:0006282">
    <property type="term" value="P:regulation of DNA repair"/>
    <property type="evidence" value="ECO:0007669"/>
    <property type="project" value="UniProtKB-UniRule"/>
</dbReference>
<organism evidence="9 10">
    <name type="scientific">Tessaracoccus antarcticus</name>
    <dbReference type="NCBI Taxonomy" id="2479848"/>
    <lineage>
        <taxon>Bacteria</taxon>
        <taxon>Bacillati</taxon>
        <taxon>Actinomycetota</taxon>
        <taxon>Actinomycetes</taxon>
        <taxon>Propionibacteriales</taxon>
        <taxon>Propionibacteriaceae</taxon>
        <taxon>Tessaracoccus</taxon>
    </lineage>
</organism>
<evidence type="ECO:0000259" key="8">
    <source>
        <dbReference type="Pfam" id="PF21982"/>
    </source>
</evidence>
<dbReference type="Pfam" id="PF02631">
    <property type="entry name" value="RecX_HTH2"/>
    <property type="match status" value="1"/>
</dbReference>
<evidence type="ECO:0000256" key="4">
    <source>
        <dbReference type="ARBA" id="ARBA00022490"/>
    </source>
</evidence>
<dbReference type="InterPro" id="IPR053925">
    <property type="entry name" value="RecX_HTH_3rd"/>
</dbReference>
<comment type="function">
    <text evidence="5">Modulates RecA activity.</text>
</comment>